<dbReference type="Gene3D" id="3.90.180.10">
    <property type="entry name" value="Medium-chain alcohol dehydrogenases, catalytic domain"/>
    <property type="match status" value="1"/>
</dbReference>
<dbReference type="PANTHER" id="PTHR44154">
    <property type="entry name" value="QUINONE OXIDOREDUCTASE"/>
    <property type="match status" value="1"/>
</dbReference>
<keyword evidence="1" id="KW-0521">NADP</keyword>
<sequence length="86" mass="9331">IIGNRGTVNINPRDMMGPETSVTGVALATSTEDEWSTTTQEVLRGTEEGWVKPVIDKKYTLDSVTAAHHDIIHSKGAKGKLVLQID</sequence>
<dbReference type="PANTHER" id="PTHR44154:SF1">
    <property type="entry name" value="QUINONE OXIDOREDUCTASE"/>
    <property type="match status" value="1"/>
</dbReference>
<protein>
    <submittedName>
        <fullName evidence="3">Quinone oxidoreductase-like</fullName>
    </submittedName>
</protein>
<dbReference type="Pfam" id="PF13602">
    <property type="entry name" value="ADH_zinc_N_2"/>
    <property type="match status" value="1"/>
</dbReference>
<dbReference type="Proteomes" id="UP000694941">
    <property type="component" value="Unplaced"/>
</dbReference>
<evidence type="ECO:0000313" key="2">
    <source>
        <dbReference type="Proteomes" id="UP000694941"/>
    </source>
</evidence>
<gene>
    <name evidence="3" type="primary">LOC106476244</name>
</gene>
<reference evidence="3" key="1">
    <citation type="submission" date="2025-08" db="UniProtKB">
        <authorList>
            <consortium name="RefSeq"/>
        </authorList>
    </citation>
    <scope>IDENTIFICATION</scope>
    <source>
        <tissue evidence="3">Muscle</tissue>
    </source>
</reference>
<dbReference type="InterPro" id="IPR051603">
    <property type="entry name" value="Zinc-ADH_QOR/CCCR"/>
</dbReference>
<name>A0ABM1C111_LIMPO</name>
<proteinExistence type="predicted"/>
<feature type="non-terminal residue" evidence="3">
    <location>
        <position position="1"/>
    </location>
</feature>
<dbReference type="Gene3D" id="3.40.50.720">
    <property type="entry name" value="NAD(P)-binding Rossmann-like Domain"/>
    <property type="match status" value="1"/>
</dbReference>
<dbReference type="GeneID" id="106476244"/>
<evidence type="ECO:0000256" key="1">
    <source>
        <dbReference type="ARBA" id="ARBA00022857"/>
    </source>
</evidence>
<accession>A0ABM1C111</accession>
<organism evidence="2 3">
    <name type="scientific">Limulus polyphemus</name>
    <name type="common">Atlantic horseshoe crab</name>
    <dbReference type="NCBI Taxonomy" id="6850"/>
    <lineage>
        <taxon>Eukaryota</taxon>
        <taxon>Metazoa</taxon>
        <taxon>Ecdysozoa</taxon>
        <taxon>Arthropoda</taxon>
        <taxon>Chelicerata</taxon>
        <taxon>Merostomata</taxon>
        <taxon>Xiphosura</taxon>
        <taxon>Limulidae</taxon>
        <taxon>Limulus</taxon>
    </lineage>
</organism>
<evidence type="ECO:0000313" key="3">
    <source>
        <dbReference type="RefSeq" id="XP_013792363.1"/>
    </source>
</evidence>
<dbReference type="RefSeq" id="XP_013792363.1">
    <property type="nucleotide sequence ID" value="XM_013936909.2"/>
</dbReference>
<keyword evidence="2" id="KW-1185">Reference proteome</keyword>